<evidence type="ECO:0000313" key="3">
    <source>
        <dbReference type="EMBL" id="KAG5655194.1"/>
    </source>
</evidence>
<dbReference type="CDD" id="cd19481">
    <property type="entry name" value="RecA-like_protease"/>
    <property type="match status" value="1"/>
</dbReference>
<proteinExistence type="predicted"/>
<accession>A0A9P7GQZ5</accession>
<dbReference type="SMART" id="SM00382">
    <property type="entry name" value="AAA"/>
    <property type="match status" value="1"/>
</dbReference>
<dbReference type="Proteomes" id="UP000782241">
    <property type="component" value="Unassembled WGS sequence"/>
</dbReference>
<dbReference type="SUPFAM" id="SSF52540">
    <property type="entry name" value="P-loop containing nucleoside triphosphate hydrolases"/>
    <property type="match status" value="1"/>
</dbReference>
<feature type="domain" description="AAA+ ATPase" evidence="2">
    <location>
        <begin position="526"/>
        <end position="653"/>
    </location>
</feature>
<evidence type="ECO:0000259" key="2">
    <source>
        <dbReference type="SMART" id="SM00382"/>
    </source>
</evidence>
<dbReference type="Pfam" id="PF00004">
    <property type="entry name" value="AAA"/>
    <property type="match status" value="1"/>
</dbReference>
<evidence type="ECO:0000313" key="4">
    <source>
        <dbReference type="Proteomes" id="UP000782241"/>
    </source>
</evidence>
<dbReference type="EMBL" id="JAGPUO010000033">
    <property type="protein sequence ID" value="KAG5655194.1"/>
    <property type="molecule type" value="Genomic_DNA"/>
</dbReference>
<dbReference type="GO" id="GO:0016887">
    <property type="term" value="F:ATP hydrolysis activity"/>
    <property type="evidence" value="ECO:0007669"/>
    <property type="project" value="InterPro"/>
</dbReference>
<dbReference type="InterPro" id="IPR003959">
    <property type="entry name" value="ATPase_AAA_core"/>
</dbReference>
<evidence type="ECO:0000256" key="1">
    <source>
        <dbReference type="SAM" id="MobiDB-lite"/>
    </source>
</evidence>
<keyword evidence="4" id="KW-1185">Reference proteome</keyword>
<dbReference type="Pfam" id="PF22942">
    <property type="entry name" value="DUF7025"/>
    <property type="match status" value="1"/>
</dbReference>
<dbReference type="Gene3D" id="3.40.50.300">
    <property type="entry name" value="P-loop containing nucleotide triphosphate hydrolases"/>
    <property type="match status" value="1"/>
</dbReference>
<protein>
    <recommendedName>
        <fullName evidence="2">AAA+ ATPase domain-containing protein</fullName>
    </recommendedName>
</protein>
<dbReference type="PANTHER" id="PTHR46411:SF3">
    <property type="entry name" value="AAA+ ATPASE DOMAIN-CONTAINING PROTEIN"/>
    <property type="match status" value="1"/>
</dbReference>
<gene>
    <name evidence="3" type="ORF">KAF25_010928</name>
</gene>
<dbReference type="InterPro" id="IPR003593">
    <property type="entry name" value="AAA+_ATPase"/>
</dbReference>
<sequence length="740" mass="82796">MSSQNANGDPDCQSDTSSISSVVNAPTLSASIGQPITLDGQNPKGKKLIDDVNIRLQAAIHRDNSPNLKPSNLKDGEKCEIKTLYEGPAKCRCCKNWVEEYPDDLGTNIEKQTGTTEKALVVRKRKSHSEGRLLELDSVIVQSPSLKQTLSELFDDYQGITTSLKKLVLKAPFHPFYHRWNKFSDILERQKKDDPTSYSFSKLLYDVLHVELRDEMDEIGDHIEKGIITYDFLWALFEPGSIIFSLVDGKERFFIVSSHGYNSKDGYFGISAKFIDWNGQRFGYNNQTFGICQFSGTEHITELEVYPASFHPSKSDAHSRAIDRGRKFQGLRGTHYKAYSGSASFEVRRNQSIQRKASIHIEERVVVDAAAYLNAVGRSMRLDSLAEKSIRPSLRVTDDKHIGPPDDKRGRPEDTMSEAVLDLFGMAPYGKEIENKRHAAEPEEKQVNNLNEKQLLLCNSKVKGYPLKTKIWGIFEVDDIGDITWNDDAFSNLVLPSGYRDLVTSFVEGQATDAATFDDIIQGKGLGIVILLVGSPGTGKTLTAEAVADKARKPLYVLSAGELGNQAESVETRLEDVLRLAEKWNAVLLFDECDVFLQARSVSNLEHNEIVAVFLRVIEYYRGILILTTSRGDAIDEAFKSRIHLTLHYPELDATAREKIWRRCTIVSKIGSSLSSQEFVNLSQLSMNGRQIRNVVKISIVLAGKEKSQLGIKQIRTVLEATQENNGRSLDVLSTDGCQE</sequence>
<dbReference type="GO" id="GO:0005524">
    <property type="term" value="F:ATP binding"/>
    <property type="evidence" value="ECO:0007669"/>
    <property type="project" value="InterPro"/>
</dbReference>
<dbReference type="InterPro" id="IPR054289">
    <property type="entry name" value="DUF7025"/>
</dbReference>
<dbReference type="PANTHER" id="PTHR46411">
    <property type="entry name" value="FAMILY ATPASE, PUTATIVE-RELATED"/>
    <property type="match status" value="1"/>
</dbReference>
<dbReference type="InterPro" id="IPR027417">
    <property type="entry name" value="P-loop_NTPase"/>
</dbReference>
<dbReference type="AlphaFoldDB" id="A0A9P7GQZ5"/>
<comment type="caution">
    <text evidence="3">The sequence shown here is derived from an EMBL/GenBank/DDBJ whole genome shotgun (WGS) entry which is preliminary data.</text>
</comment>
<feature type="region of interest" description="Disordered" evidence="1">
    <location>
        <begin position="1"/>
        <end position="20"/>
    </location>
</feature>
<organism evidence="3 4">
    <name type="scientific">Fusarium avenaceum</name>
    <dbReference type="NCBI Taxonomy" id="40199"/>
    <lineage>
        <taxon>Eukaryota</taxon>
        <taxon>Fungi</taxon>
        <taxon>Dikarya</taxon>
        <taxon>Ascomycota</taxon>
        <taxon>Pezizomycotina</taxon>
        <taxon>Sordariomycetes</taxon>
        <taxon>Hypocreomycetidae</taxon>
        <taxon>Hypocreales</taxon>
        <taxon>Nectriaceae</taxon>
        <taxon>Fusarium</taxon>
        <taxon>Fusarium tricinctum species complex</taxon>
    </lineage>
</organism>
<reference evidence="3" key="1">
    <citation type="submission" date="2021-04" db="EMBL/GenBank/DDBJ databases">
        <title>Draft genome of Fusarium avenaceum strain F156N33, isolated from an atmospheric sample in Virginia.</title>
        <authorList>
            <person name="Yang S."/>
            <person name="Vinatzer B.A."/>
            <person name="Coleman J."/>
        </authorList>
    </citation>
    <scope>NUCLEOTIDE SEQUENCE</scope>
    <source>
        <strain evidence="3">F156N33</strain>
    </source>
</reference>
<name>A0A9P7GQZ5_9HYPO</name>